<reference evidence="2" key="1">
    <citation type="journal article" date="2021" name="Sci. Adv.">
        <title>The American lobster genome reveals insights on longevity, neural, and immune adaptations.</title>
        <authorList>
            <person name="Polinski J.M."/>
            <person name="Zimin A.V."/>
            <person name="Clark K.F."/>
            <person name="Kohn A.B."/>
            <person name="Sadowski N."/>
            <person name="Timp W."/>
            <person name="Ptitsyn A."/>
            <person name="Khanna P."/>
            <person name="Romanova D.Y."/>
            <person name="Williams P."/>
            <person name="Greenwood S.J."/>
            <person name="Moroz L.L."/>
            <person name="Walt D.R."/>
            <person name="Bodnar A.G."/>
        </authorList>
    </citation>
    <scope>NUCLEOTIDE SEQUENCE</scope>
    <source>
        <strain evidence="2">GMGI-L3</strain>
    </source>
</reference>
<evidence type="ECO:0000313" key="2">
    <source>
        <dbReference type="EMBL" id="KAG7159811.1"/>
    </source>
</evidence>
<name>A0A8J5JLN9_HOMAM</name>
<comment type="caution">
    <text evidence="2">The sequence shown here is derived from an EMBL/GenBank/DDBJ whole genome shotgun (WGS) entry which is preliminary data.</text>
</comment>
<proteinExistence type="predicted"/>
<protein>
    <submittedName>
        <fullName evidence="2">Uncharacterized protein</fullName>
    </submittedName>
</protein>
<evidence type="ECO:0000256" key="1">
    <source>
        <dbReference type="SAM" id="MobiDB-lite"/>
    </source>
</evidence>
<keyword evidence="3" id="KW-1185">Reference proteome</keyword>
<sequence length="347" mass="40334">MHCTTTMPRKRGSDLSRLSKAAKKIKQKRKAALKEKREKQLIDIYKKMQELQREESVVQSKHDAMAGVKKYMKIGATCRCREIAKLFKDRRKNEQVRCLPVIKREAPENLLKHSQPIHNEAEDGGYSNVDEDPLVDKDQLLNNLISFVEVKPEPLDDIICGDAGDVPSLDKDHLSINDNNSVSSCMCSLYESVVGHKKQIRRTESTGERRRRRGRQLERLTEEQRQAKQKEDAIAKRSYRKRKLQNMTEEQQRAHHAAEAEAQRLRRHLRMKRMTEEQLKGHRAAQAASKRRKYHLQKQTKSENELQMHHTVKVTLQKYHKQASIKKNISSSRIVAAKTTKQFSCAK</sequence>
<organism evidence="2 3">
    <name type="scientific">Homarus americanus</name>
    <name type="common">American lobster</name>
    <dbReference type="NCBI Taxonomy" id="6706"/>
    <lineage>
        <taxon>Eukaryota</taxon>
        <taxon>Metazoa</taxon>
        <taxon>Ecdysozoa</taxon>
        <taxon>Arthropoda</taxon>
        <taxon>Crustacea</taxon>
        <taxon>Multicrustacea</taxon>
        <taxon>Malacostraca</taxon>
        <taxon>Eumalacostraca</taxon>
        <taxon>Eucarida</taxon>
        <taxon>Decapoda</taxon>
        <taxon>Pleocyemata</taxon>
        <taxon>Astacidea</taxon>
        <taxon>Nephropoidea</taxon>
        <taxon>Nephropidae</taxon>
        <taxon>Homarus</taxon>
    </lineage>
</organism>
<accession>A0A8J5JLN9</accession>
<dbReference type="Proteomes" id="UP000747542">
    <property type="component" value="Unassembled WGS sequence"/>
</dbReference>
<feature type="region of interest" description="Disordered" evidence="1">
    <location>
        <begin position="196"/>
        <end position="237"/>
    </location>
</feature>
<evidence type="ECO:0000313" key="3">
    <source>
        <dbReference type="Proteomes" id="UP000747542"/>
    </source>
</evidence>
<dbReference type="AlphaFoldDB" id="A0A8J5JLN9"/>
<dbReference type="EMBL" id="JAHLQT010032177">
    <property type="protein sequence ID" value="KAG7159811.1"/>
    <property type="molecule type" value="Genomic_DNA"/>
</dbReference>
<feature type="compositionally biased region" description="Basic residues" evidence="1">
    <location>
        <begin position="20"/>
        <end position="31"/>
    </location>
</feature>
<feature type="compositionally biased region" description="Basic and acidic residues" evidence="1">
    <location>
        <begin position="215"/>
        <end position="235"/>
    </location>
</feature>
<feature type="region of interest" description="Disordered" evidence="1">
    <location>
        <begin position="1"/>
        <end position="33"/>
    </location>
</feature>
<gene>
    <name evidence="2" type="ORF">Hamer_G022425</name>
</gene>